<accession>A0A1G7LB02</accession>
<dbReference type="Pfam" id="PF04283">
    <property type="entry name" value="CheF-arch"/>
    <property type="match status" value="1"/>
</dbReference>
<protein>
    <recommendedName>
        <fullName evidence="1">Taxis protein CheF</fullName>
    </recommendedName>
</protein>
<comment type="function">
    <text evidence="1">Involved in taxis signal transduction.</text>
</comment>
<dbReference type="PANTHER" id="PTHR42201">
    <property type="entry name" value="TAXIS PROTEIN"/>
    <property type="match status" value="1"/>
</dbReference>
<gene>
    <name evidence="2" type="ORF">SAMN05216218_106227</name>
</gene>
<dbReference type="Proteomes" id="UP000199076">
    <property type="component" value="Unassembled WGS sequence"/>
</dbReference>
<organism evidence="2 3">
    <name type="scientific">Halorientalis regularis</name>
    <dbReference type="NCBI Taxonomy" id="660518"/>
    <lineage>
        <taxon>Archaea</taxon>
        <taxon>Methanobacteriati</taxon>
        <taxon>Methanobacteriota</taxon>
        <taxon>Stenosarchaea group</taxon>
        <taxon>Halobacteria</taxon>
        <taxon>Halobacteriales</taxon>
        <taxon>Haloarculaceae</taxon>
        <taxon>Halorientalis</taxon>
    </lineage>
</organism>
<name>A0A1G7LB02_9EURY</name>
<dbReference type="PIRSF" id="PIRSF026802">
    <property type="entry name" value="UCP026802"/>
    <property type="match status" value="1"/>
</dbReference>
<sequence>MSDAEQKLLDAQGDFLYAVRGGEVDEGADWQSCRLIVTNKRLVLATGGNKQTVPLAKLSLVDDPPEIEATEYVASFTAIQVGSAVIFLTLPDAQLEETICRATLHDEIVLVKHPAVEGGVVQDTEWEKAKFRYVDDTIKMALSDGRVAIDMDNVGTIDTSQSTVRGTDRTVISVEHTEDDLSVETHLTGTERHTRALTSLFSSAVERNEGDVDELDDMESQVLMALYSGVSPFEMSDFVGIPPDEVEEIYQRLLDIGAVDEVRVRTEVALNARGRNLASDAMSDE</sequence>
<comment type="subunit">
    <text evidence="1">Interacts with chemotaxis (Che) proteins as well as flagella accessory (Fla) proteins.</text>
</comment>
<dbReference type="STRING" id="660518.SAMN05216218_106227"/>
<dbReference type="PANTHER" id="PTHR42201:SF1">
    <property type="entry name" value="TAXIS PROTEIN"/>
    <property type="match status" value="1"/>
</dbReference>
<keyword evidence="1" id="KW-0145">Chemotaxis</keyword>
<keyword evidence="3" id="KW-1185">Reference proteome</keyword>
<dbReference type="EMBL" id="FNBK01000006">
    <property type="protein sequence ID" value="SDF46633.1"/>
    <property type="molecule type" value="Genomic_DNA"/>
</dbReference>
<evidence type="ECO:0000313" key="3">
    <source>
        <dbReference type="Proteomes" id="UP000199076"/>
    </source>
</evidence>
<dbReference type="AlphaFoldDB" id="A0A1G7LB02"/>
<reference evidence="3" key="1">
    <citation type="submission" date="2016-10" db="EMBL/GenBank/DDBJ databases">
        <authorList>
            <person name="Varghese N."/>
            <person name="Submissions S."/>
        </authorList>
    </citation>
    <scope>NUCLEOTIDE SEQUENCE [LARGE SCALE GENOMIC DNA]</scope>
    <source>
        <strain evidence="3">IBRC-M 10760</strain>
    </source>
</reference>
<dbReference type="RefSeq" id="WP_092691314.1">
    <property type="nucleotide sequence ID" value="NZ_FNBK01000006.1"/>
</dbReference>
<dbReference type="OrthoDB" id="227825at2157"/>
<evidence type="ECO:0000256" key="1">
    <source>
        <dbReference type="PIRNR" id="PIRNR026802"/>
    </source>
</evidence>
<evidence type="ECO:0000313" key="2">
    <source>
        <dbReference type="EMBL" id="SDF46633.1"/>
    </source>
</evidence>
<dbReference type="GO" id="GO:0006935">
    <property type="term" value="P:chemotaxis"/>
    <property type="evidence" value="ECO:0007669"/>
    <property type="project" value="UniProtKB-UniRule"/>
</dbReference>
<dbReference type="InterPro" id="IPR007381">
    <property type="entry name" value="CheF1/F2"/>
</dbReference>
<proteinExistence type="predicted"/>